<name>A0A8H3BBU4_9AGAM</name>
<evidence type="ECO:0000313" key="1">
    <source>
        <dbReference type="EMBL" id="CAE6452092.1"/>
    </source>
</evidence>
<comment type="caution">
    <text evidence="1">The sequence shown here is derived from an EMBL/GenBank/DDBJ whole genome shotgun (WGS) entry which is preliminary data.</text>
</comment>
<organism evidence="1 2">
    <name type="scientific">Rhizoctonia solani</name>
    <dbReference type="NCBI Taxonomy" id="456999"/>
    <lineage>
        <taxon>Eukaryota</taxon>
        <taxon>Fungi</taxon>
        <taxon>Dikarya</taxon>
        <taxon>Basidiomycota</taxon>
        <taxon>Agaricomycotina</taxon>
        <taxon>Agaricomycetes</taxon>
        <taxon>Cantharellales</taxon>
        <taxon>Ceratobasidiaceae</taxon>
        <taxon>Rhizoctonia</taxon>
    </lineage>
</organism>
<protein>
    <submittedName>
        <fullName evidence="1">Uncharacterized protein</fullName>
    </submittedName>
</protein>
<dbReference type="AlphaFoldDB" id="A0A8H3BBU4"/>
<dbReference type="Proteomes" id="UP000663861">
    <property type="component" value="Unassembled WGS sequence"/>
</dbReference>
<dbReference type="EMBL" id="CAJMWY010000935">
    <property type="protein sequence ID" value="CAE6452092.1"/>
    <property type="molecule type" value="Genomic_DNA"/>
</dbReference>
<sequence>MAMAGEGQRHLYGWGSFLHVVWQILGNNYGIGLGHVGRAGPQTSDQRQCWVHFADISAHYALCSSEAEDSLMPAFLANCPSFSQPWSVAGTGSAIGALCSSEAEDSLMPAFLANCPSFSQPWSVAGTGSAIGASDSNRIVQAFSTKLQSRPKLHILFSSMLLGYACKNLKAPDISSPLSRVFQSILEHSWVEVAWIQELNSEQFNDLLYHTVNLLLALMGLLTTNPEQAQYLLDVISSNTLVEFLGQLIFLPLLITEETLHGYIATTRQTDLAGQLIKFGTSLKAFSLNGGIDLPYFLAWHKITQHINFCLLMFERLQFLK</sequence>
<evidence type="ECO:0000313" key="2">
    <source>
        <dbReference type="Proteomes" id="UP000663861"/>
    </source>
</evidence>
<reference evidence="1" key="1">
    <citation type="submission" date="2021-01" db="EMBL/GenBank/DDBJ databases">
        <authorList>
            <person name="Kaushik A."/>
        </authorList>
    </citation>
    <scope>NUCLEOTIDE SEQUENCE</scope>
    <source>
        <strain evidence="1">AG4-RS23</strain>
    </source>
</reference>
<gene>
    <name evidence="1" type="ORF">RDB_LOCUS56143</name>
</gene>
<accession>A0A8H3BBU4</accession>
<proteinExistence type="predicted"/>
<dbReference type="OrthoDB" id="3351042at2759"/>